<dbReference type="SUPFAM" id="SSF56935">
    <property type="entry name" value="Porins"/>
    <property type="match status" value="1"/>
</dbReference>
<keyword evidence="8 10" id="KW-0472">Membrane</keyword>
<dbReference type="InterPro" id="IPR000531">
    <property type="entry name" value="Beta-barrel_TonB"/>
</dbReference>
<dbReference type="GO" id="GO:0044718">
    <property type="term" value="P:siderophore transmembrane transport"/>
    <property type="evidence" value="ECO:0007669"/>
    <property type="project" value="TreeGrafter"/>
</dbReference>
<evidence type="ECO:0000313" key="17">
    <source>
        <dbReference type="Proteomes" id="UP001296776"/>
    </source>
</evidence>
<dbReference type="NCBIfam" id="TIGR01786">
    <property type="entry name" value="TonB-hemlactrns"/>
    <property type="match status" value="1"/>
</dbReference>
<evidence type="ECO:0000259" key="15">
    <source>
        <dbReference type="Pfam" id="PF07715"/>
    </source>
</evidence>
<dbReference type="Pfam" id="PF00593">
    <property type="entry name" value="TonB_dep_Rec_b-barrel"/>
    <property type="match status" value="1"/>
</dbReference>
<dbReference type="InterPro" id="IPR010917">
    <property type="entry name" value="TonB_rcpt_CS"/>
</dbReference>
<dbReference type="Gene3D" id="2.170.130.10">
    <property type="entry name" value="TonB-dependent receptor, plug domain"/>
    <property type="match status" value="1"/>
</dbReference>
<proteinExistence type="inferred from homology"/>
<keyword evidence="4 10" id="KW-1134">Transmembrane beta strand</keyword>
<feature type="domain" description="TonB-dependent receptor plug" evidence="15">
    <location>
        <begin position="75"/>
        <end position="179"/>
    </location>
</feature>
<dbReference type="GO" id="GO:0009279">
    <property type="term" value="C:cell outer membrane"/>
    <property type="evidence" value="ECO:0007669"/>
    <property type="project" value="UniProtKB-SubCell"/>
</dbReference>
<keyword evidence="6" id="KW-0732">Signal</keyword>
<keyword evidence="3 10" id="KW-0813">Transport</keyword>
<keyword evidence="5 10" id="KW-0812">Transmembrane</keyword>
<dbReference type="EMBL" id="NRSJ01000032">
    <property type="protein sequence ID" value="MBK1706011.1"/>
    <property type="molecule type" value="Genomic_DNA"/>
</dbReference>
<dbReference type="PANTHER" id="PTHR30069:SF41">
    <property type="entry name" value="HEME_HEMOPEXIN UTILIZATION PROTEIN C"/>
    <property type="match status" value="1"/>
</dbReference>
<evidence type="ECO:0000256" key="13">
    <source>
        <dbReference type="SAM" id="MobiDB-lite"/>
    </source>
</evidence>
<keyword evidence="17" id="KW-1185">Reference proteome</keyword>
<evidence type="ECO:0000256" key="7">
    <source>
        <dbReference type="ARBA" id="ARBA00023077"/>
    </source>
</evidence>
<dbReference type="NCBIfam" id="TIGR01785">
    <property type="entry name" value="TonB-hemin"/>
    <property type="match status" value="1"/>
</dbReference>
<dbReference type="Pfam" id="PF07715">
    <property type="entry name" value="Plug"/>
    <property type="match status" value="1"/>
</dbReference>
<evidence type="ECO:0000259" key="14">
    <source>
        <dbReference type="Pfam" id="PF00593"/>
    </source>
</evidence>
<feature type="domain" description="TonB-dependent receptor-like beta-barrel" evidence="14">
    <location>
        <begin position="268"/>
        <end position="680"/>
    </location>
</feature>
<keyword evidence="7 12" id="KW-0798">TonB box</keyword>
<evidence type="ECO:0000256" key="8">
    <source>
        <dbReference type="ARBA" id="ARBA00023136"/>
    </source>
</evidence>
<dbReference type="PROSITE" id="PS01156">
    <property type="entry name" value="TONB_DEPENDENT_REC_2"/>
    <property type="match status" value="1"/>
</dbReference>
<dbReference type="GO" id="GO:0015232">
    <property type="term" value="F:heme transmembrane transporter activity"/>
    <property type="evidence" value="ECO:0007669"/>
    <property type="project" value="InterPro"/>
</dbReference>
<dbReference type="Proteomes" id="UP001296776">
    <property type="component" value="Unassembled WGS sequence"/>
</dbReference>
<evidence type="ECO:0000256" key="6">
    <source>
        <dbReference type="ARBA" id="ARBA00022729"/>
    </source>
</evidence>
<dbReference type="InterPro" id="IPR012910">
    <property type="entry name" value="Plug_dom"/>
</dbReference>
<evidence type="ECO:0000256" key="12">
    <source>
        <dbReference type="RuleBase" id="RU003357"/>
    </source>
</evidence>
<dbReference type="InterPro" id="IPR011276">
    <property type="entry name" value="TonB_haem/Hb_rcpt"/>
</dbReference>
<evidence type="ECO:0000313" key="16">
    <source>
        <dbReference type="EMBL" id="MBK1706011.1"/>
    </source>
</evidence>
<evidence type="ECO:0000256" key="1">
    <source>
        <dbReference type="ARBA" id="ARBA00004571"/>
    </source>
</evidence>
<protein>
    <submittedName>
        <fullName evidence="16">TonB-dependent receptor</fullName>
    </submittedName>
</protein>
<evidence type="ECO:0000256" key="3">
    <source>
        <dbReference type="ARBA" id="ARBA00022448"/>
    </source>
</evidence>
<evidence type="ECO:0000256" key="9">
    <source>
        <dbReference type="ARBA" id="ARBA00023237"/>
    </source>
</evidence>
<feature type="short sequence motif" description="TonB C-terminal box" evidence="11">
    <location>
        <begin position="690"/>
        <end position="707"/>
    </location>
</feature>
<name>A0AAJ0XAQ4_9GAMM</name>
<accession>A0AAJ0XAQ4</accession>
<evidence type="ECO:0000256" key="4">
    <source>
        <dbReference type="ARBA" id="ARBA00022452"/>
    </source>
</evidence>
<sequence>MSCQGSLSFPTRTTAQPSAKTRTGSSGQASRLARALTLSSLPVVFVALALPAIGDPIEVELGPVTVTATKTSRPLDEVPESVSIIDRNEIEQRQPQTLGDLVADLPNVAIGGGPRAVGQTLTIRGLSDDRILFLLDGARQNFARGHNARLFVEPDLLRRVEVIRGPASALWGSGAIGGVIALETVDASDLLAPGQTLGGRVRAGYQGVNSQWMTGAAAYGRLDDQLDLLIDLNHREAGDTRLGDGEDLAHSGYERTSGLAKSSWSPDGITWFSASYLGLREDGDVPSNAQTLATPENLVDRLTRQDNLNFRFRHDHPDNPYFSPSLVLYRNQTRIDEERQQDARRDETELTTIGLDLRNTMRLSFGGQIDQILSYGLEYYEDRASAERDGAPRSSSPDGRQQIISAYLQDEILIGERLTLIPGIRFDDYSSQADQQAGNRNEDSAWSAKLGANLRVTDWLALQASYNEAFRAPTPSELFVSGVHFTCGPGCQNLFVPNPDLKPEKAHNKEIGLRLSQRDLFTEDDRAGLRAAFFRNDVRDFIDREVIFSPRPMPGNPGPGGVSTSENVTDARLEGFEIEALYDAPRWFAGLAYSQTRGDDENTDEPLASVQPDEWIARLGLRFPAQGLEIGARGRFIAAQERVPEGVEPSEEYDLYDLWLTWRPAERLAGLSLDLGIDNLLDEDYTPYLSVLQGPGRNIKATLSYRF</sequence>
<dbReference type="PANTHER" id="PTHR30069">
    <property type="entry name" value="TONB-DEPENDENT OUTER MEMBRANE RECEPTOR"/>
    <property type="match status" value="1"/>
</dbReference>
<dbReference type="InterPro" id="IPR010949">
    <property type="entry name" value="TonB_Hb/transfer/lactofer_rcpt"/>
</dbReference>
<comment type="subcellular location">
    <subcellularLocation>
        <location evidence="1 10">Cell outer membrane</location>
        <topology evidence="1 10">Multi-pass membrane protein</topology>
    </subcellularLocation>
</comment>
<dbReference type="GO" id="GO:0015344">
    <property type="term" value="F:siderophore uptake transmembrane transporter activity"/>
    <property type="evidence" value="ECO:0007669"/>
    <property type="project" value="TreeGrafter"/>
</dbReference>
<keyword evidence="9 10" id="KW-0998">Cell outer membrane</keyword>
<dbReference type="AlphaFoldDB" id="A0AAJ0XAQ4"/>
<evidence type="ECO:0000256" key="2">
    <source>
        <dbReference type="ARBA" id="ARBA00009810"/>
    </source>
</evidence>
<keyword evidence="16" id="KW-0675">Receptor</keyword>
<comment type="similarity">
    <text evidence="2 10 12">Belongs to the TonB-dependent receptor family.</text>
</comment>
<dbReference type="CDD" id="cd01347">
    <property type="entry name" value="ligand_gated_channel"/>
    <property type="match status" value="1"/>
</dbReference>
<dbReference type="InterPro" id="IPR037066">
    <property type="entry name" value="Plug_dom_sf"/>
</dbReference>
<dbReference type="PROSITE" id="PS52016">
    <property type="entry name" value="TONB_DEPENDENT_REC_3"/>
    <property type="match status" value="1"/>
</dbReference>
<reference evidence="16" key="2">
    <citation type="journal article" date="2020" name="Microorganisms">
        <title>Osmotic Adaptation and Compatible Solute Biosynthesis of Phototrophic Bacteria as Revealed from Genome Analyses.</title>
        <authorList>
            <person name="Imhoff J.F."/>
            <person name="Rahn T."/>
            <person name="Kunzel S."/>
            <person name="Keller A."/>
            <person name="Neulinger S.C."/>
        </authorList>
    </citation>
    <scope>NUCLEOTIDE SEQUENCE</scope>
    <source>
        <strain evidence="16">DSM 11080</strain>
    </source>
</reference>
<dbReference type="InterPro" id="IPR039426">
    <property type="entry name" value="TonB-dep_rcpt-like"/>
</dbReference>
<comment type="caution">
    <text evidence="16">The sequence shown here is derived from an EMBL/GenBank/DDBJ whole genome shotgun (WGS) entry which is preliminary data.</text>
</comment>
<dbReference type="InterPro" id="IPR036942">
    <property type="entry name" value="Beta-barrel_TonB_sf"/>
</dbReference>
<gene>
    <name evidence="16" type="ORF">CKO40_15960</name>
</gene>
<reference evidence="16" key="1">
    <citation type="submission" date="2017-08" db="EMBL/GenBank/DDBJ databases">
        <authorList>
            <person name="Imhoff J.F."/>
            <person name="Rahn T."/>
            <person name="Kuenzel S."/>
            <person name="Neulinger S.C."/>
        </authorList>
    </citation>
    <scope>NUCLEOTIDE SEQUENCE</scope>
    <source>
        <strain evidence="16">DSM 11080</strain>
    </source>
</reference>
<dbReference type="Gene3D" id="2.40.170.20">
    <property type="entry name" value="TonB-dependent receptor, beta-barrel domain"/>
    <property type="match status" value="1"/>
</dbReference>
<feature type="region of interest" description="Disordered" evidence="13">
    <location>
        <begin position="1"/>
        <end position="28"/>
    </location>
</feature>
<organism evidence="16 17">
    <name type="scientific">Halochromatium glycolicum</name>
    <dbReference type="NCBI Taxonomy" id="85075"/>
    <lineage>
        <taxon>Bacteria</taxon>
        <taxon>Pseudomonadati</taxon>
        <taxon>Pseudomonadota</taxon>
        <taxon>Gammaproteobacteria</taxon>
        <taxon>Chromatiales</taxon>
        <taxon>Chromatiaceae</taxon>
        <taxon>Halochromatium</taxon>
    </lineage>
</organism>
<evidence type="ECO:0000256" key="11">
    <source>
        <dbReference type="PROSITE-ProRule" id="PRU10144"/>
    </source>
</evidence>
<evidence type="ECO:0000256" key="5">
    <source>
        <dbReference type="ARBA" id="ARBA00022692"/>
    </source>
</evidence>
<evidence type="ECO:0000256" key="10">
    <source>
        <dbReference type="PROSITE-ProRule" id="PRU01360"/>
    </source>
</evidence>